<evidence type="ECO:0000256" key="1">
    <source>
        <dbReference type="ARBA" id="ARBA00012528"/>
    </source>
</evidence>
<sequence length="295" mass="32800">MTSLDHRQSLWKNPMTVLPTQAPSGLALFTAVLATVLIAGIHYATGTAYEFHLLFLLPVIVVTWRYGTAMGLLQAALCTSVWYVSDRVMSLDQASSLQAASFNWLTRTLIFSGLVLGLAQIRKLLIQESELARKDRLTGLLNRRGFFEATQRLLAYAVRNQVPVAVMFMDVDGFKKVNDVLGHAIGDEVLRAIARELEANSRASDVIGRMGGDEFVAVVLDTTPETSVSHARDLSERLARRMSERGWDISFSIGIAYYSRPATQLDTMLQVADRLMYEVKRSGKNAIRMERIAAD</sequence>
<dbReference type="SUPFAM" id="SSF55073">
    <property type="entry name" value="Nucleotide cyclase"/>
    <property type="match status" value="1"/>
</dbReference>
<dbReference type="EMBL" id="FNCY01000002">
    <property type="protein sequence ID" value="SDG88788.1"/>
    <property type="molecule type" value="Genomic_DNA"/>
</dbReference>
<evidence type="ECO:0000256" key="3">
    <source>
        <dbReference type="SAM" id="Phobius"/>
    </source>
</evidence>
<dbReference type="Proteomes" id="UP000198607">
    <property type="component" value="Unassembled WGS sequence"/>
</dbReference>
<keyword evidence="6" id="KW-1185">Reference proteome</keyword>
<dbReference type="PANTHER" id="PTHR45138">
    <property type="entry name" value="REGULATORY COMPONENTS OF SENSORY TRANSDUCTION SYSTEM"/>
    <property type="match status" value="1"/>
</dbReference>
<feature type="domain" description="GGDEF" evidence="4">
    <location>
        <begin position="162"/>
        <end position="292"/>
    </location>
</feature>
<dbReference type="EC" id="2.7.7.65" evidence="1"/>
<evidence type="ECO:0000313" key="5">
    <source>
        <dbReference type="EMBL" id="SDG88788.1"/>
    </source>
</evidence>
<feature type="transmembrane region" description="Helical" evidence="3">
    <location>
        <begin position="104"/>
        <end position="125"/>
    </location>
</feature>
<feature type="transmembrane region" description="Helical" evidence="3">
    <location>
        <begin position="20"/>
        <end position="41"/>
    </location>
</feature>
<evidence type="ECO:0000259" key="4">
    <source>
        <dbReference type="PROSITE" id="PS50887"/>
    </source>
</evidence>
<dbReference type="OrthoDB" id="9813903at2"/>
<dbReference type="InterPro" id="IPR000160">
    <property type="entry name" value="GGDEF_dom"/>
</dbReference>
<evidence type="ECO:0000313" key="6">
    <source>
        <dbReference type="Proteomes" id="UP000198607"/>
    </source>
</evidence>
<dbReference type="AlphaFoldDB" id="A0A1G7XXA0"/>
<protein>
    <recommendedName>
        <fullName evidence="1">diguanylate cyclase</fullName>
        <ecNumber evidence="1">2.7.7.65</ecNumber>
    </recommendedName>
</protein>
<dbReference type="InterPro" id="IPR043128">
    <property type="entry name" value="Rev_trsase/Diguanyl_cyclase"/>
</dbReference>
<name>A0A1G7XXA0_9RHOO</name>
<reference evidence="5 6" key="1">
    <citation type="submission" date="2016-10" db="EMBL/GenBank/DDBJ databases">
        <authorList>
            <person name="de Groot N.N."/>
        </authorList>
    </citation>
    <scope>NUCLEOTIDE SEQUENCE [LARGE SCALE GENOMIC DNA]</scope>
    <source>
        <strain evidence="5 6">DSM 5885</strain>
    </source>
</reference>
<dbReference type="SMART" id="SM00267">
    <property type="entry name" value="GGDEF"/>
    <property type="match status" value="1"/>
</dbReference>
<dbReference type="InterPro" id="IPR050469">
    <property type="entry name" value="Diguanylate_Cyclase"/>
</dbReference>
<dbReference type="GO" id="GO:0052621">
    <property type="term" value="F:diguanylate cyclase activity"/>
    <property type="evidence" value="ECO:0007669"/>
    <property type="project" value="UniProtKB-EC"/>
</dbReference>
<evidence type="ECO:0000256" key="2">
    <source>
        <dbReference type="ARBA" id="ARBA00034247"/>
    </source>
</evidence>
<dbReference type="PROSITE" id="PS50887">
    <property type="entry name" value="GGDEF"/>
    <property type="match status" value="1"/>
</dbReference>
<dbReference type="Gene3D" id="3.30.70.270">
    <property type="match status" value="1"/>
</dbReference>
<dbReference type="Pfam" id="PF00990">
    <property type="entry name" value="GGDEF"/>
    <property type="match status" value="1"/>
</dbReference>
<comment type="catalytic activity">
    <reaction evidence="2">
        <text>2 GTP = 3',3'-c-di-GMP + 2 diphosphate</text>
        <dbReference type="Rhea" id="RHEA:24898"/>
        <dbReference type="ChEBI" id="CHEBI:33019"/>
        <dbReference type="ChEBI" id="CHEBI:37565"/>
        <dbReference type="ChEBI" id="CHEBI:58805"/>
        <dbReference type="EC" id="2.7.7.65"/>
    </reaction>
</comment>
<accession>A0A1G7XXA0</accession>
<feature type="transmembrane region" description="Helical" evidence="3">
    <location>
        <begin position="53"/>
        <end position="84"/>
    </location>
</feature>
<keyword evidence="3" id="KW-0472">Membrane</keyword>
<organism evidence="5 6">
    <name type="scientific">Propionivibrio dicarboxylicus</name>
    <dbReference type="NCBI Taxonomy" id="83767"/>
    <lineage>
        <taxon>Bacteria</taxon>
        <taxon>Pseudomonadati</taxon>
        <taxon>Pseudomonadota</taxon>
        <taxon>Betaproteobacteria</taxon>
        <taxon>Rhodocyclales</taxon>
        <taxon>Rhodocyclaceae</taxon>
        <taxon>Propionivibrio</taxon>
    </lineage>
</organism>
<gene>
    <name evidence="5" type="ORF">SAMN05660652_00828</name>
</gene>
<dbReference type="NCBIfam" id="TIGR00254">
    <property type="entry name" value="GGDEF"/>
    <property type="match status" value="1"/>
</dbReference>
<dbReference type="InterPro" id="IPR029787">
    <property type="entry name" value="Nucleotide_cyclase"/>
</dbReference>
<dbReference type="STRING" id="83767.SAMN05660652_00828"/>
<keyword evidence="3" id="KW-0812">Transmembrane</keyword>
<keyword evidence="3" id="KW-1133">Transmembrane helix</keyword>
<dbReference type="PANTHER" id="PTHR45138:SF9">
    <property type="entry name" value="DIGUANYLATE CYCLASE DGCM-RELATED"/>
    <property type="match status" value="1"/>
</dbReference>
<proteinExistence type="predicted"/>
<dbReference type="CDD" id="cd01949">
    <property type="entry name" value="GGDEF"/>
    <property type="match status" value="1"/>
</dbReference>
<dbReference type="FunFam" id="3.30.70.270:FF:000001">
    <property type="entry name" value="Diguanylate cyclase domain protein"/>
    <property type="match status" value="1"/>
</dbReference>